<evidence type="ECO:0000313" key="1">
    <source>
        <dbReference type="EMBL" id="NVO55597.1"/>
    </source>
</evidence>
<accession>A0ABX2PPQ5</accession>
<organism evidence="1 2">
    <name type="scientific">Ruegeria haliotis</name>
    <dbReference type="NCBI Taxonomy" id="2747601"/>
    <lineage>
        <taxon>Bacteria</taxon>
        <taxon>Pseudomonadati</taxon>
        <taxon>Pseudomonadota</taxon>
        <taxon>Alphaproteobacteria</taxon>
        <taxon>Rhodobacterales</taxon>
        <taxon>Roseobacteraceae</taxon>
        <taxon>Ruegeria</taxon>
    </lineage>
</organism>
<name>A0ABX2PPQ5_9RHOB</name>
<dbReference type="InterPro" id="IPR042252">
    <property type="entry name" value="MtfA_N"/>
</dbReference>
<dbReference type="EMBL" id="JABXWT010000002">
    <property type="protein sequence ID" value="NVO55597.1"/>
    <property type="molecule type" value="Genomic_DNA"/>
</dbReference>
<dbReference type="PANTHER" id="PTHR30164">
    <property type="entry name" value="MTFA PEPTIDASE"/>
    <property type="match status" value="1"/>
</dbReference>
<dbReference type="InterPro" id="IPR024079">
    <property type="entry name" value="MetalloPept_cat_dom_sf"/>
</dbReference>
<dbReference type="RefSeq" id="WP_176863183.1">
    <property type="nucleotide sequence ID" value="NZ_JABXWT010000002.1"/>
</dbReference>
<evidence type="ECO:0000313" key="2">
    <source>
        <dbReference type="Proteomes" id="UP000630805"/>
    </source>
</evidence>
<dbReference type="Gene3D" id="1.10.472.150">
    <property type="entry name" value="Glucose-regulated metallo-peptidase M90, N-terminal domain"/>
    <property type="match status" value="1"/>
</dbReference>
<dbReference type="SUPFAM" id="SSF55486">
    <property type="entry name" value="Metalloproteases ('zincins'), catalytic domain"/>
    <property type="match status" value="1"/>
</dbReference>
<dbReference type="Proteomes" id="UP000630805">
    <property type="component" value="Unassembled WGS sequence"/>
</dbReference>
<protein>
    <submittedName>
        <fullName evidence="1">Zinc-dependent peptidase</fullName>
    </submittedName>
</protein>
<sequence length="269" mass="30441">MLIFFIILLLIAGVVIFRFWSKRQAREMLLATALTDPQRRIIEAEVPIIRRLPPELREQLEGKMNLFLDQVRFFGCDGLDVTEDMRLSIAAQACLLVANSDLWYDNLTTILIYPNAFKSRQSKHSGFVVTEKEIVRTGESWDRGPVILSWAHSKQGAMNDRDGQNVVFHEFAHQIDDLSGGTNGVPVLSAGQSFAEWEHVFVTAYDAHVQAVENGQHTVIDPYGSVGHEEFFAVAVEVFFERPRALKDDVPAVYDQLAKLFHLDPIAWA</sequence>
<dbReference type="PANTHER" id="PTHR30164:SF2">
    <property type="entry name" value="PROTEIN MTFA"/>
    <property type="match status" value="1"/>
</dbReference>
<dbReference type="Gene3D" id="3.40.390.10">
    <property type="entry name" value="Collagenase (Catalytic Domain)"/>
    <property type="match status" value="1"/>
</dbReference>
<gene>
    <name evidence="1" type="ORF">HW561_07330</name>
</gene>
<reference evidence="1 2" key="1">
    <citation type="submission" date="2020-06" db="EMBL/GenBank/DDBJ databases">
        <authorList>
            <person name="Cao W.R."/>
        </authorList>
    </citation>
    <scope>NUCLEOTIDE SEQUENCE [LARGE SCALE GENOMIC DNA]</scope>
    <source>
        <strain evidence="1 2">B1Z28</strain>
    </source>
</reference>
<dbReference type="Pfam" id="PF06167">
    <property type="entry name" value="Peptidase_M90"/>
    <property type="match status" value="1"/>
</dbReference>
<proteinExistence type="predicted"/>
<keyword evidence="2" id="KW-1185">Reference proteome</keyword>
<dbReference type="InterPro" id="IPR010384">
    <property type="entry name" value="MtfA_fam"/>
</dbReference>
<comment type="caution">
    <text evidence="1">The sequence shown here is derived from an EMBL/GenBank/DDBJ whole genome shotgun (WGS) entry which is preliminary data.</text>
</comment>
<dbReference type="CDD" id="cd20169">
    <property type="entry name" value="Peptidase_M90_mtfA"/>
    <property type="match status" value="1"/>
</dbReference>